<feature type="region of interest" description="Disordered" evidence="1">
    <location>
        <begin position="93"/>
        <end position="115"/>
    </location>
</feature>
<proteinExistence type="predicted"/>
<sequence>MHEYHEEREAEEAEYDRGHSGQRADRYPHKADDPGTFGVFRKVKPRHDPHRKRHPHRYQHELHGAHQRRQYPSGEHAVLRRLRKELPGKRRRAVLYQEGGDRADHRYEQQREEAEDERHQPVVYLAYKSTVHLFVPLFSI</sequence>
<dbReference type="AlphaFoldDB" id="A0A645CWG9"/>
<feature type="region of interest" description="Disordered" evidence="1">
    <location>
        <begin position="1"/>
        <end position="74"/>
    </location>
</feature>
<name>A0A645CWG9_9ZZZZ</name>
<feature type="compositionally biased region" description="Basic residues" evidence="1">
    <location>
        <begin position="41"/>
        <end position="57"/>
    </location>
</feature>
<dbReference type="EMBL" id="VSSQ01030613">
    <property type="protein sequence ID" value="MPM81205.1"/>
    <property type="molecule type" value="Genomic_DNA"/>
</dbReference>
<feature type="compositionally biased region" description="Basic and acidic residues" evidence="1">
    <location>
        <begin position="15"/>
        <end position="33"/>
    </location>
</feature>
<evidence type="ECO:0000256" key="1">
    <source>
        <dbReference type="SAM" id="MobiDB-lite"/>
    </source>
</evidence>
<protein>
    <submittedName>
        <fullName evidence="2">Uncharacterized protein</fullName>
    </submittedName>
</protein>
<reference evidence="2" key="1">
    <citation type="submission" date="2019-08" db="EMBL/GenBank/DDBJ databases">
        <authorList>
            <person name="Kucharzyk K."/>
            <person name="Murdoch R.W."/>
            <person name="Higgins S."/>
            <person name="Loffler F."/>
        </authorList>
    </citation>
    <scope>NUCLEOTIDE SEQUENCE</scope>
</reference>
<organism evidence="2">
    <name type="scientific">bioreactor metagenome</name>
    <dbReference type="NCBI Taxonomy" id="1076179"/>
    <lineage>
        <taxon>unclassified sequences</taxon>
        <taxon>metagenomes</taxon>
        <taxon>ecological metagenomes</taxon>
    </lineage>
</organism>
<accession>A0A645CWG9</accession>
<comment type="caution">
    <text evidence="2">The sequence shown here is derived from an EMBL/GenBank/DDBJ whole genome shotgun (WGS) entry which is preliminary data.</text>
</comment>
<gene>
    <name evidence="2" type="ORF">SDC9_128257</name>
</gene>
<feature type="compositionally biased region" description="Basic and acidic residues" evidence="1">
    <location>
        <begin position="99"/>
        <end position="115"/>
    </location>
</feature>
<evidence type="ECO:0000313" key="2">
    <source>
        <dbReference type="EMBL" id="MPM81205.1"/>
    </source>
</evidence>